<evidence type="ECO:0000313" key="3">
    <source>
        <dbReference type="Proteomes" id="UP000054843"/>
    </source>
</evidence>
<reference evidence="2 3" key="1">
    <citation type="submission" date="2015-01" db="EMBL/GenBank/DDBJ databases">
        <title>Evolution of Trichinella species and genotypes.</title>
        <authorList>
            <person name="Korhonen P.K."/>
            <person name="Edoardo P."/>
            <person name="Giuseppe L.R."/>
            <person name="Gasser R.B."/>
        </authorList>
    </citation>
    <scope>NUCLEOTIDE SEQUENCE [LARGE SCALE GENOMIC DNA]</scope>
    <source>
        <strain evidence="2">ISS1980</strain>
    </source>
</reference>
<proteinExistence type="predicted"/>
<name>A0A0V1N801_9BILA</name>
<dbReference type="EMBL" id="JYDO01000004">
    <property type="protein sequence ID" value="KRZ80090.1"/>
    <property type="molecule type" value="Genomic_DNA"/>
</dbReference>
<keyword evidence="3" id="KW-1185">Reference proteome</keyword>
<organism evidence="2 3">
    <name type="scientific">Trichinella papuae</name>
    <dbReference type="NCBI Taxonomy" id="268474"/>
    <lineage>
        <taxon>Eukaryota</taxon>
        <taxon>Metazoa</taxon>
        <taxon>Ecdysozoa</taxon>
        <taxon>Nematoda</taxon>
        <taxon>Enoplea</taxon>
        <taxon>Dorylaimia</taxon>
        <taxon>Trichinellida</taxon>
        <taxon>Trichinellidae</taxon>
        <taxon>Trichinella</taxon>
    </lineage>
</organism>
<dbReference type="Proteomes" id="UP000054843">
    <property type="component" value="Unassembled WGS sequence"/>
</dbReference>
<feature type="chain" id="PRO_5006883196" evidence="1">
    <location>
        <begin position="21"/>
        <end position="141"/>
    </location>
</feature>
<keyword evidence="1" id="KW-0732">Signal</keyword>
<accession>A0A0V1N801</accession>
<dbReference type="AlphaFoldDB" id="A0A0V1N801"/>
<comment type="caution">
    <text evidence="2">The sequence shown here is derived from an EMBL/GenBank/DDBJ whole genome shotgun (WGS) entry which is preliminary data.</text>
</comment>
<feature type="signal peptide" evidence="1">
    <location>
        <begin position="1"/>
        <end position="20"/>
    </location>
</feature>
<evidence type="ECO:0000256" key="1">
    <source>
        <dbReference type="SAM" id="SignalP"/>
    </source>
</evidence>
<gene>
    <name evidence="2" type="ORF">T10_13542</name>
</gene>
<evidence type="ECO:0000313" key="2">
    <source>
        <dbReference type="EMBL" id="KRZ80090.1"/>
    </source>
</evidence>
<protein>
    <submittedName>
        <fullName evidence="2">Uncharacterized protein</fullName>
    </submittedName>
</protein>
<sequence length="141" mass="16241">MKFSLLVPFAVLAMAGVSELRLLTNRRDELVLVYDKQGFKAVIWTCLVVTTFTSVQDIEECMGVVWTEFNVTEVIHQKDHEKRNGAFWVIHQFQQRTIKKHPPHSPNELAEMDKPYMVFNVPKPGKTLHQTVNSAYDGKQP</sequence>